<dbReference type="EMBL" id="JAAGRR010000007">
    <property type="protein sequence ID" value="NDY41527.1"/>
    <property type="molecule type" value="Genomic_DNA"/>
</dbReference>
<feature type="signal peptide" evidence="1">
    <location>
        <begin position="1"/>
        <end position="32"/>
    </location>
</feature>
<evidence type="ECO:0008006" key="4">
    <source>
        <dbReference type="Google" id="ProtNLM"/>
    </source>
</evidence>
<reference evidence="2 3" key="1">
    <citation type="submission" date="2020-02" db="EMBL/GenBank/DDBJ databases">
        <title>Comparative genomics of sulfur disproportionating microorganisms.</title>
        <authorList>
            <person name="Ward L.M."/>
            <person name="Bertran E."/>
            <person name="Johnston D.T."/>
        </authorList>
    </citation>
    <scope>NUCLEOTIDE SEQUENCE [LARGE SCALE GENOMIC DNA]</scope>
    <source>
        <strain evidence="2 3">DSM 100025</strain>
    </source>
</reference>
<accession>A0A6N9TQ21</accession>
<comment type="caution">
    <text evidence="2">The sequence shown here is derived from an EMBL/GenBank/DDBJ whole genome shotgun (WGS) entry which is preliminary data.</text>
</comment>
<name>A0A6N9TQ21_DISTH</name>
<dbReference type="Proteomes" id="UP000469346">
    <property type="component" value="Unassembled WGS sequence"/>
</dbReference>
<proteinExistence type="predicted"/>
<gene>
    <name evidence="2" type="ORF">G3N55_01490</name>
</gene>
<feature type="chain" id="PRO_5027085723" description="ABC-type transport auxiliary lipoprotein component domain-containing protein" evidence="1">
    <location>
        <begin position="33"/>
        <end position="209"/>
    </location>
</feature>
<dbReference type="Gene3D" id="3.40.50.10610">
    <property type="entry name" value="ABC-type transport auxiliary lipoprotein component"/>
    <property type="match status" value="1"/>
</dbReference>
<evidence type="ECO:0000256" key="1">
    <source>
        <dbReference type="SAM" id="SignalP"/>
    </source>
</evidence>
<sequence>MRTVRGRAACRLRAATGLGLLGLALLSAPGCSGLPAVHELAPLPAAGACRVAVLPFRNETRYPVGAVLVYRVFLAELVQAGRFDVVQEGDVREVLRGHLRLLPGQDPLWEHMPILHDRLGADLVVSGRVMEMDDQGRGGGVNPVLAIRLEIRDGASGRLLWETYHRRDGQHYRKVLHFGLINSMTALARQMAREVLDEWTKRGLRGCTG</sequence>
<evidence type="ECO:0000313" key="2">
    <source>
        <dbReference type="EMBL" id="NDY41527.1"/>
    </source>
</evidence>
<dbReference type="AlphaFoldDB" id="A0A6N9TQ21"/>
<evidence type="ECO:0000313" key="3">
    <source>
        <dbReference type="Proteomes" id="UP000469346"/>
    </source>
</evidence>
<protein>
    <recommendedName>
        <fullName evidence="4">ABC-type transport auxiliary lipoprotein component domain-containing protein</fullName>
    </recommendedName>
</protein>
<dbReference type="RefSeq" id="WP_163297686.1">
    <property type="nucleotide sequence ID" value="NZ_JAAGRR010000007.1"/>
</dbReference>
<keyword evidence="3" id="KW-1185">Reference proteome</keyword>
<organism evidence="2 3">
    <name type="scientific">Dissulfurirhabdus thermomarina</name>
    <dbReference type="NCBI Taxonomy" id="1765737"/>
    <lineage>
        <taxon>Bacteria</taxon>
        <taxon>Deltaproteobacteria</taxon>
        <taxon>Dissulfurirhabdaceae</taxon>
        <taxon>Dissulfurirhabdus</taxon>
    </lineage>
</organism>
<keyword evidence="1" id="KW-0732">Signal</keyword>